<accession>A0A858R9X3</accession>
<evidence type="ECO:0000313" key="2">
    <source>
        <dbReference type="Proteomes" id="UP000501891"/>
    </source>
</evidence>
<dbReference type="Gene3D" id="2.150.10.10">
    <property type="entry name" value="Serralysin-like metalloprotease, C-terminal"/>
    <property type="match status" value="1"/>
</dbReference>
<proteinExistence type="predicted"/>
<dbReference type="KEGG" id="acru:HHL28_14685"/>
<keyword evidence="2" id="KW-1185">Reference proteome</keyword>
<dbReference type="EMBL" id="CP051775">
    <property type="protein sequence ID" value="QJE74161.1"/>
    <property type="molecule type" value="Genomic_DNA"/>
</dbReference>
<sequence>MGGAGDDVFVFDSIAADGTGGKGKNSTLLDVVMDFDQDGDDVLDFTTLDANTLLDGLQAFTLIGSKNFTGAGQLRVYGAGSHDMDFDLGRFHARPDQAVGGGTTYVAGNVDGDNKADFVIKLVGVSSLNADDFLLGTASA</sequence>
<reference evidence="1" key="1">
    <citation type="submission" date="2020-04" db="EMBL/GenBank/DDBJ databases">
        <title>A desert anoxygenic phototrophic bacterium fixes CO2 using RubisCO under aerobic conditions.</title>
        <authorList>
            <person name="Tang K."/>
        </authorList>
    </citation>
    <scope>NUCLEOTIDE SEQUENCE [LARGE SCALE GENOMIC DNA]</scope>
    <source>
        <strain evidence="1">MIMtkB3</strain>
    </source>
</reference>
<evidence type="ECO:0008006" key="3">
    <source>
        <dbReference type="Google" id="ProtNLM"/>
    </source>
</evidence>
<evidence type="ECO:0000313" key="1">
    <source>
        <dbReference type="EMBL" id="QJE74161.1"/>
    </source>
</evidence>
<dbReference type="InterPro" id="IPR011049">
    <property type="entry name" value="Serralysin-like_metalloprot_C"/>
</dbReference>
<protein>
    <recommendedName>
        <fullName evidence="3">Peptidase M10 serralysin C-terminal domain-containing protein</fullName>
    </recommendedName>
</protein>
<dbReference type="AlphaFoldDB" id="A0A858R9X3"/>
<name>A0A858R9X3_9PROT</name>
<gene>
    <name evidence="1" type="ORF">HHL28_14685</name>
</gene>
<dbReference type="Proteomes" id="UP000501891">
    <property type="component" value="Chromosome"/>
</dbReference>
<organism evidence="1 2">
    <name type="scientific">Aerophototrophica crusticola</name>
    <dbReference type="NCBI Taxonomy" id="1709002"/>
    <lineage>
        <taxon>Bacteria</taxon>
        <taxon>Pseudomonadati</taxon>
        <taxon>Pseudomonadota</taxon>
        <taxon>Alphaproteobacteria</taxon>
        <taxon>Rhodospirillales</taxon>
        <taxon>Rhodospirillaceae</taxon>
        <taxon>Aerophototrophica</taxon>
    </lineage>
</organism>